<feature type="transmembrane region" description="Helical" evidence="1">
    <location>
        <begin position="58"/>
        <end position="82"/>
    </location>
</feature>
<dbReference type="AlphaFoldDB" id="A0A8J6M332"/>
<keyword evidence="1" id="KW-0472">Membrane</keyword>
<accession>A0A8J6M332</accession>
<keyword evidence="1" id="KW-0812">Transmembrane</keyword>
<name>A0A8J6M332_9FIRM</name>
<protein>
    <submittedName>
        <fullName evidence="2">Uncharacterized protein</fullName>
    </submittedName>
</protein>
<evidence type="ECO:0000256" key="1">
    <source>
        <dbReference type="SAM" id="Phobius"/>
    </source>
</evidence>
<gene>
    <name evidence="2" type="ORF">H8S11_07075</name>
</gene>
<sequence length="263" mass="29280">MELWSRTVEFLTSWWNVLCVLWARHFYVRAVLTFLALPVGIAGALVLFWTLFGLAVGFLALHWADIALLVGVPVCFFSWLATRKPGEEVTGKKPLPHPDKLVLERAKQGLVALAEIVCAVLQDLAEYMPIVRPGSLSKLYCPTKSQCIEVSNGVAVISFMVYFNADNSGKPFDSKEFVEMFNLRMGQRLDARDLPGQPAPLFYDSRNNPHTSIQAIGCFPCGKYFKLDVVRVNEKAVELIEAIELAKTDDDGTPPAPPVSPYF</sequence>
<proteinExistence type="predicted"/>
<dbReference type="RefSeq" id="WP_186852669.1">
    <property type="nucleotide sequence ID" value="NZ_JACOPO010000004.1"/>
</dbReference>
<dbReference type="EMBL" id="JACOPO010000004">
    <property type="protein sequence ID" value="MBC5722570.1"/>
    <property type="molecule type" value="Genomic_DNA"/>
</dbReference>
<organism evidence="2 3">
    <name type="scientific">Flintibacter hominis</name>
    <dbReference type="NCBI Taxonomy" id="2763048"/>
    <lineage>
        <taxon>Bacteria</taxon>
        <taxon>Bacillati</taxon>
        <taxon>Bacillota</taxon>
        <taxon>Clostridia</taxon>
        <taxon>Eubacteriales</taxon>
        <taxon>Flintibacter</taxon>
    </lineage>
</organism>
<evidence type="ECO:0000313" key="3">
    <source>
        <dbReference type="Proteomes" id="UP000628736"/>
    </source>
</evidence>
<dbReference type="Proteomes" id="UP000628736">
    <property type="component" value="Unassembled WGS sequence"/>
</dbReference>
<keyword evidence="3" id="KW-1185">Reference proteome</keyword>
<feature type="transmembrane region" description="Helical" evidence="1">
    <location>
        <begin position="30"/>
        <end position="52"/>
    </location>
</feature>
<reference evidence="2" key="1">
    <citation type="submission" date="2020-08" db="EMBL/GenBank/DDBJ databases">
        <title>Genome public.</title>
        <authorList>
            <person name="Liu C."/>
            <person name="Sun Q."/>
        </authorList>
    </citation>
    <scope>NUCLEOTIDE SEQUENCE</scope>
    <source>
        <strain evidence="2">NSJ-23</strain>
    </source>
</reference>
<evidence type="ECO:0000313" key="2">
    <source>
        <dbReference type="EMBL" id="MBC5722570.1"/>
    </source>
</evidence>
<comment type="caution">
    <text evidence="2">The sequence shown here is derived from an EMBL/GenBank/DDBJ whole genome shotgun (WGS) entry which is preliminary data.</text>
</comment>
<keyword evidence="1" id="KW-1133">Transmembrane helix</keyword>